<reference evidence="11" key="1">
    <citation type="journal article" date="2014" name="Int. J. Syst. Evol. Microbiol.">
        <title>Complete genome sequence of Corynebacterium casei LMG S-19264T (=DSM 44701T), isolated from a smear-ripened cheese.</title>
        <authorList>
            <consortium name="US DOE Joint Genome Institute (JGI-PGF)"/>
            <person name="Walter F."/>
            <person name="Albersmeier A."/>
            <person name="Kalinowski J."/>
            <person name="Ruckert C."/>
        </authorList>
    </citation>
    <scope>NUCLEOTIDE SEQUENCE</scope>
    <source>
        <strain evidence="11">VKM Ac-1401</strain>
    </source>
</reference>
<sequence>MAIVSFSLLALIVLVGLLGPLLALRSGWRIPVIVGELVGGLLIGASGFGLVDASNNEFRLLADIGFGLTMVVVGSQIPVRDVAARAALRRGIAGAAVVGTAAAIGGIALAALFGTGHAAVYAVVIASSSAAIVLPMLQSVGVRRATVGQLMAQIAVADIACIVILPIVAAPGRAGLAALGAAVIAVAALLLFFALRRFDRSGARSRLHQYSEKRRFALELRFSLLTLFSFGAIAQFTDISIMLAGFALGLLLSATGEPHRLARQLFGMTEGFFGPLFFVWLGASLDLRSFATHPAMILLGLALGVAAVVVHTPARITGLPWVQTLASAGQLGVPVAAVTLGIQAGTLAPGEDAAIVLGALISVAVAAVAIGTIGRRAAAGKQADPM</sequence>
<dbReference type="GO" id="GO:0015297">
    <property type="term" value="F:antiporter activity"/>
    <property type="evidence" value="ECO:0007669"/>
    <property type="project" value="UniProtKB-KW"/>
</dbReference>
<keyword evidence="12" id="KW-1185">Reference proteome</keyword>
<dbReference type="EMBL" id="BSEN01000009">
    <property type="protein sequence ID" value="GLJ76521.1"/>
    <property type="molecule type" value="Genomic_DNA"/>
</dbReference>
<protein>
    <recommendedName>
        <fullName evidence="10">Cation/H+ exchanger transmembrane domain-containing protein</fullName>
    </recommendedName>
</protein>
<comment type="similarity">
    <text evidence="2">Belongs to the monovalent cation:proton antiporter 2 (CPA2) transporter (TC 2.A.37) family.</text>
</comment>
<feature type="transmembrane region" description="Helical" evidence="9">
    <location>
        <begin position="265"/>
        <end position="283"/>
    </location>
</feature>
<evidence type="ECO:0000256" key="3">
    <source>
        <dbReference type="ARBA" id="ARBA00022448"/>
    </source>
</evidence>
<dbReference type="InterPro" id="IPR038770">
    <property type="entry name" value="Na+/solute_symporter_sf"/>
</dbReference>
<dbReference type="PANTHER" id="PTHR43562">
    <property type="entry name" value="NAPA-TYPE SODIUM/HYDROGEN ANTIPORTER"/>
    <property type="match status" value="1"/>
</dbReference>
<feature type="transmembrane region" description="Helical" evidence="9">
    <location>
        <begin position="295"/>
        <end position="314"/>
    </location>
</feature>
<name>A0A9W6H9R1_9MICO</name>
<dbReference type="InterPro" id="IPR006153">
    <property type="entry name" value="Cation/H_exchanger_TM"/>
</dbReference>
<proteinExistence type="inferred from homology"/>
<evidence type="ECO:0000313" key="12">
    <source>
        <dbReference type="Proteomes" id="UP001142372"/>
    </source>
</evidence>
<dbReference type="AlphaFoldDB" id="A0A9W6H9R1"/>
<keyword evidence="8 9" id="KW-0472">Membrane</keyword>
<gene>
    <name evidence="11" type="ORF">GCM10017584_20950</name>
</gene>
<organism evidence="11 12">
    <name type="scientific">Leifsonia poae</name>
    <dbReference type="NCBI Taxonomy" id="110933"/>
    <lineage>
        <taxon>Bacteria</taxon>
        <taxon>Bacillati</taxon>
        <taxon>Actinomycetota</taxon>
        <taxon>Actinomycetes</taxon>
        <taxon>Micrococcales</taxon>
        <taxon>Microbacteriaceae</taxon>
        <taxon>Leifsonia</taxon>
    </lineage>
</organism>
<feature type="transmembrane region" description="Helical" evidence="9">
    <location>
        <begin position="150"/>
        <end position="169"/>
    </location>
</feature>
<keyword evidence="7" id="KW-0406">Ion transport</keyword>
<dbReference type="PANTHER" id="PTHR43562:SF1">
    <property type="entry name" value="NA(+)_H(+) ANTIPORTER YJBQ-RELATED"/>
    <property type="match status" value="1"/>
</dbReference>
<dbReference type="Gene3D" id="1.20.1530.20">
    <property type="match status" value="1"/>
</dbReference>
<evidence type="ECO:0000256" key="5">
    <source>
        <dbReference type="ARBA" id="ARBA00022692"/>
    </source>
</evidence>
<reference evidence="11" key="2">
    <citation type="submission" date="2023-01" db="EMBL/GenBank/DDBJ databases">
        <authorList>
            <person name="Sun Q."/>
            <person name="Evtushenko L."/>
        </authorList>
    </citation>
    <scope>NUCLEOTIDE SEQUENCE</scope>
    <source>
        <strain evidence="11">VKM Ac-1401</strain>
    </source>
</reference>
<evidence type="ECO:0000256" key="2">
    <source>
        <dbReference type="ARBA" id="ARBA00005551"/>
    </source>
</evidence>
<feature type="transmembrane region" description="Helical" evidence="9">
    <location>
        <begin position="91"/>
        <end position="113"/>
    </location>
</feature>
<evidence type="ECO:0000256" key="6">
    <source>
        <dbReference type="ARBA" id="ARBA00022989"/>
    </source>
</evidence>
<keyword evidence="6 9" id="KW-1133">Transmembrane helix</keyword>
<keyword evidence="3" id="KW-0813">Transport</keyword>
<accession>A0A9W6H9R1</accession>
<evidence type="ECO:0000259" key="10">
    <source>
        <dbReference type="Pfam" id="PF00999"/>
    </source>
</evidence>
<keyword evidence="4" id="KW-0050">Antiport</keyword>
<keyword evidence="5 9" id="KW-0812">Transmembrane</keyword>
<evidence type="ECO:0000256" key="1">
    <source>
        <dbReference type="ARBA" id="ARBA00004141"/>
    </source>
</evidence>
<dbReference type="Proteomes" id="UP001142372">
    <property type="component" value="Unassembled WGS sequence"/>
</dbReference>
<dbReference type="GO" id="GO:1902600">
    <property type="term" value="P:proton transmembrane transport"/>
    <property type="evidence" value="ECO:0007669"/>
    <property type="project" value="InterPro"/>
</dbReference>
<feature type="transmembrane region" description="Helical" evidence="9">
    <location>
        <begin position="119"/>
        <end position="138"/>
    </location>
</feature>
<dbReference type="Pfam" id="PF00999">
    <property type="entry name" value="Na_H_Exchanger"/>
    <property type="match status" value="1"/>
</dbReference>
<feature type="transmembrane region" description="Helical" evidence="9">
    <location>
        <begin position="175"/>
        <end position="195"/>
    </location>
</feature>
<feature type="transmembrane region" description="Helical" evidence="9">
    <location>
        <begin position="6"/>
        <end position="23"/>
    </location>
</feature>
<comment type="subcellular location">
    <subcellularLocation>
        <location evidence="1">Membrane</location>
        <topology evidence="1">Multi-pass membrane protein</topology>
    </subcellularLocation>
</comment>
<evidence type="ECO:0000313" key="11">
    <source>
        <dbReference type="EMBL" id="GLJ76521.1"/>
    </source>
</evidence>
<comment type="caution">
    <text evidence="11">The sequence shown here is derived from an EMBL/GenBank/DDBJ whole genome shotgun (WGS) entry which is preliminary data.</text>
</comment>
<evidence type="ECO:0000256" key="8">
    <source>
        <dbReference type="ARBA" id="ARBA00023136"/>
    </source>
</evidence>
<evidence type="ECO:0000256" key="4">
    <source>
        <dbReference type="ARBA" id="ARBA00022449"/>
    </source>
</evidence>
<evidence type="ECO:0000256" key="9">
    <source>
        <dbReference type="SAM" id="Phobius"/>
    </source>
</evidence>
<feature type="transmembrane region" description="Helical" evidence="9">
    <location>
        <begin position="354"/>
        <end position="373"/>
    </location>
</feature>
<feature type="domain" description="Cation/H+ exchanger transmembrane" evidence="10">
    <location>
        <begin position="17"/>
        <end position="372"/>
    </location>
</feature>
<dbReference type="GO" id="GO:0016020">
    <property type="term" value="C:membrane"/>
    <property type="evidence" value="ECO:0007669"/>
    <property type="project" value="UniProtKB-SubCell"/>
</dbReference>
<evidence type="ECO:0000256" key="7">
    <source>
        <dbReference type="ARBA" id="ARBA00023065"/>
    </source>
</evidence>
<feature type="transmembrane region" description="Helical" evidence="9">
    <location>
        <begin position="30"/>
        <end position="48"/>
    </location>
</feature>